<evidence type="ECO:0000313" key="12">
    <source>
        <dbReference type="EMBL" id="QUI23427.1"/>
    </source>
</evidence>
<proteinExistence type="inferred from homology"/>
<dbReference type="NCBIfam" id="TIGR00125">
    <property type="entry name" value="cyt_tran_rel"/>
    <property type="match status" value="1"/>
</dbReference>
<evidence type="ECO:0000256" key="10">
    <source>
        <dbReference type="HAMAP-Rule" id="MF_00244"/>
    </source>
</evidence>
<dbReference type="InterPro" id="IPR005248">
    <property type="entry name" value="NadD/NMNAT"/>
</dbReference>
<evidence type="ECO:0000313" key="13">
    <source>
        <dbReference type="Proteomes" id="UP000683246"/>
    </source>
</evidence>
<feature type="domain" description="Cytidyltransferase-like" evidence="11">
    <location>
        <begin position="15"/>
        <end position="182"/>
    </location>
</feature>
<dbReference type="NCBIfam" id="NF000840">
    <property type="entry name" value="PRK00071.1-3"/>
    <property type="match status" value="1"/>
</dbReference>
<dbReference type="GO" id="GO:0009435">
    <property type="term" value="P:NAD+ biosynthetic process"/>
    <property type="evidence" value="ECO:0007669"/>
    <property type="project" value="UniProtKB-UniRule"/>
</dbReference>
<keyword evidence="6 10" id="KW-0547">Nucleotide-binding</keyword>
<dbReference type="PANTHER" id="PTHR39321:SF3">
    <property type="entry name" value="PHOSPHOPANTETHEINE ADENYLYLTRANSFERASE"/>
    <property type="match status" value="1"/>
</dbReference>
<accession>A0A8J8SHG9</accession>
<dbReference type="PANTHER" id="PTHR39321">
    <property type="entry name" value="NICOTINATE-NUCLEOTIDE ADENYLYLTRANSFERASE-RELATED"/>
    <property type="match status" value="1"/>
</dbReference>
<evidence type="ECO:0000256" key="7">
    <source>
        <dbReference type="ARBA" id="ARBA00022840"/>
    </source>
</evidence>
<dbReference type="GO" id="GO:0005524">
    <property type="term" value="F:ATP binding"/>
    <property type="evidence" value="ECO:0007669"/>
    <property type="project" value="UniProtKB-KW"/>
</dbReference>
<evidence type="ECO:0000259" key="11">
    <source>
        <dbReference type="Pfam" id="PF01467"/>
    </source>
</evidence>
<gene>
    <name evidence="10" type="primary">nadD</name>
    <name evidence="12" type="ORF">HZI73_14535</name>
</gene>
<dbReference type="KEGG" id="vpy:HZI73_14535"/>
<dbReference type="Pfam" id="PF01467">
    <property type="entry name" value="CTP_transf_like"/>
    <property type="match status" value="1"/>
</dbReference>
<dbReference type="Proteomes" id="UP000683246">
    <property type="component" value="Chromosome"/>
</dbReference>
<comment type="function">
    <text evidence="1 10">Catalyzes the reversible adenylation of nicotinate mononucleotide (NaMN) to nicotinic acid adenine dinucleotide (NaAD).</text>
</comment>
<evidence type="ECO:0000256" key="6">
    <source>
        <dbReference type="ARBA" id="ARBA00022741"/>
    </source>
</evidence>
<dbReference type="EMBL" id="CP058649">
    <property type="protein sequence ID" value="QUI23427.1"/>
    <property type="molecule type" value="Genomic_DNA"/>
</dbReference>
<organism evidence="12 13">
    <name type="scientific">Vallitalea pronyensis</name>
    <dbReference type="NCBI Taxonomy" id="1348613"/>
    <lineage>
        <taxon>Bacteria</taxon>
        <taxon>Bacillati</taxon>
        <taxon>Bacillota</taxon>
        <taxon>Clostridia</taxon>
        <taxon>Lachnospirales</taxon>
        <taxon>Vallitaleaceae</taxon>
        <taxon>Vallitalea</taxon>
    </lineage>
</organism>
<dbReference type="SUPFAM" id="SSF52374">
    <property type="entry name" value="Nucleotidylyl transferase"/>
    <property type="match status" value="1"/>
</dbReference>
<comment type="pathway">
    <text evidence="2 10">Cofactor biosynthesis; NAD(+) biosynthesis; deamido-NAD(+) from nicotinate D-ribonucleotide: step 1/1.</text>
</comment>
<evidence type="ECO:0000256" key="1">
    <source>
        <dbReference type="ARBA" id="ARBA00002324"/>
    </source>
</evidence>
<sequence length="208" mass="23793">MMDTQQHVTNQKVGIMGGTFDPIHYGHLILAEYVATDMKLDKVIFMPSGTPYLKSHVTEKKHRLEMTKRGIAGNDKFIVSTMELDRVGNTYTVDTMATLKQSHPNTRFYFIMGADSLFDLERWKNSEQLFKICDFAVTNRGGTYSKTDLQAQIQKLNQKYASQISLVSIPDIQISSTEIRNRVRNNQSIKYLLPANVEAYILEQGLYK</sequence>
<comment type="catalytic activity">
    <reaction evidence="9 10">
        <text>nicotinate beta-D-ribonucleotide + ATP + H(+) = deamido-NAD(+) + diphosphate</text>
        <dbReference type="Rhea" id="RHEA:22860"/>
        <dbReference type="ChEBI" id="CHEBI:15378"/>
        <dbReference type="ChEBI" id="CHEBI:30616"/>
        <dbReference type="ChEBI" id="CHEBI:33019"/>
        <dbReference type="ChEBI" id="CHEBI:57502"/>
        <dbReference type="ChEBI" id="CHEBI:58437"/>
        <dbReference type="EC" id="2.7.7.18"/>
    </reaction>
</comment>
<keyword evidence="3 10" id="KW-0662">Pyridine nucleotide biosynthesis</keyword>
<dbReference type="HAMAP" id="MF_00244">
    <property type="entry name" value="NaMN_adenylyltr"/>
    <property type="match status" value="1"/>
</dbReference>
<dbReference type="NCBIfam" id="TIGR00482">
    <property type="entry name" value="nicotinate (nicotinamide) nucleotide adenylyltransferase"/>
    <property type="match status" value="1"/>
</dbReference>
<evidence type="ECO:0000256" key="4">
    <source>
        <dbReference type="ARBA" id="ARBA00022679"/>
    </source>
</evidence>
<dbReference type="InterPro" id="IPR014729">
    <property type="entry name" value="Rossmann-like_a/b/a_fold"/>
</dbReference>
<dbReference type="GO" id="GO:0004515">
    <property type="term" value="F:nicotinate-nucleotide adenylyltransferase activity"/>
    <property type="evidence" value="ECO:0007669"/>
    <property type="project" value="UniProtKB-UniRule"/>
</dbReference>
<dbReference type="CDD" id="cd02165">
    <property type="entry name" value="NMNAT"/>
    <property type="match status" value="1"/>
</dbReference>
<evidence type="ECO:0000256" key="3">
    <source>
        <dbReference type="ARBA" id="ARBA00022642"/>
    </source>
</evidence>
<keyword evidence="7 10" id="KW-0067">ATP-binding</keyword>
<keyword evidence="4 10" id="KW-0808">Transferase</keyword>
<dbReference type="RefSeq" id="WP_212694112.1">
    <property type="nucleotide sequence ID" value="NZ_CP058649.1"/>
</dbReference>
<dbReference type="EC" id="2.7.7.18" evidence="10"/>
<evidence type="ECO:0000256" key="5">
    <source>
        <dbReference type="ARBA" id="ARBA00022695"/>
    </source>
</evidence>
<comment type="similarity">
    <text evidence="10">Belongs to the NadD family.</text>
</comment>
<dbReference type="UniPathway" id="UPA00253">
    <property type="reaction ID" value="UER00332"/>
</dbReference>
<dbReference type="AlphaFoldDB" id="A0A8J8SHG9"/>
<evidence type="ECO:0000256" key="9">
    <source>
        <dbReference type="ARBA" id="ARBA00048721"/>
    </source>
</evidence>
<keyword evidence="8 10" id="KW-0520">NAD</keyword>
<dbReference type="InterPro" id="IPR004821">
    <property type="entry name" value="Cyt_trans-like"/>
</dbReference>
<keyword evidence="13" id="KW-1185">Reference proteome</keyword>
<protein>
    <recommendedName>
        <fullName evidence="10">Probable nicotinate-nucleotide adenylyltransferase</fullName>
        <ecNumber evidence="10">2.7.7.18</ecNumber>
    </recommendedName>
    <alternativeName>
        <fullName evidence="10">Deamido-NAD(+) diphosphorylase</fullName>
    </alternativeName>
    <alternativeName>
        <fullName evidence="10">Deamido-NAD(+) pyrophosphorylase</fullName>
    </alternativeName>
    <alternativeName>
        <fullName evidence="10">Nicotinate mononucleotide adenylyltransferase</fullName>
        <shortName evidence="10">NaMN adenylyltransferase</shortName>
    </alternativeName>
</protein>
<keyword evidence="5 10" id="KW-0548">Nucleotidyltransferase</keyword>
<evidence type="ECO:0000256" key="8">
    <source>
        <dbReference type="ARBA" id="ARBA00023027"/>
    </source>
</evidence>
<evidence type="ECO:0000256" key="2">
    <source>
        <dbReference type="ARBA" id="ARBA00005019"/>
    </source>
</evidence>
<name>A0A8J8SHG9_9FIRM</name>
<dbReference type="Gene3D" id="3.40.50.620">
    <property type="entry name" value="HUPs"/>
    <property type="match status" value="1"/>
</dbReference>
<reference evidence="12" key="1">
    <citation type="submission" date="2020-07" db="EMBL/GenBank/DDBJ databases">
        <title>Vallitalea pronyensis genome.</title>
        <authorList>
            <person name="Postec A."/>
        </authorList>
    </citation>
    <scope>NUCLEOTIDE SEQUENCE</scope>
    <source>
        <strain evidence="12">FatNI3</strain>
    </source>
</reference>